<accession>A0A1I6A4Z8</accession>
<evidence type="ECO:0008006" key="4">
    <source>
        <dbReference type="Google" id="ProtNLM"/>
    </source>
</evidence>
<dbReference type="Gene3D" id="2.50.20.10">
    <property type="entry name" value="Lipoprotein localisation LolA/LolB/LppX"/>
    <property type="match status" value="1"/>
</dbReference>
<evidence type="ECO:0000313" key="2">
    <source>
        <dbReference type="EMBL" id="SFQ63705.1"/>
    </source>
</evidence>
<dbReference type="CDD" id="cd16329">
    <property type="entry name" value="LolA_like"/>
    <property type="match status" value="1"/>
</dbReference>
<name>A0A1I6A4Z8_9GAMM</name>
<feature type="signal peptide" evidence="1">
    <location>
        <begin position="1"/>
        <end position="24"/>
    </location>
</feature>
<dbReference type="EMBL" id="FOYD01000001">
    <property type="protein sequence ID" value="SFQ63705.1"/>
    <property type="molecule type" value="Genomic_DNA"/>
</dbReference>
<protein>
    <recommendedName>
        <fullName evidence="4">Outer membrane lipoprotein-sorting protein</fullName>
    </recommendedName>
</protein>
<dbReference type="OrthoDB" id="6751304at2"/>
<dbReference type="RefSeq" id="WP_090536747.1">
    <property type="nucleotide sequence ID" value="NZ_FOYD01000001.1"/>
</dbReference>
<dbReference type="InterPro" id="IPR010752">
    <property type="entry name" value="DUF1329"/>
</dbReference>
<reference evidence="2 3" key="1">
    <citation type="submission" date="2016-10" db="EMBL/GenBank/DDBJ databases">
        <authorList>
            <person name="de Groot N.N."/>
        </authorList>
    </citation>
    <scope>NUCLEOTIDE SEQUENCE [LARGE SCALE GENOMIC DNA]</scope>
    <source>
        <strain evidence="2 3">JCM 18415</strain>
    </source>
</reference>
<dbReference type="AlphaFoldDB" id="A0A1I6A4Z8"/>
<evidence type="ECO:0000313" key="3">
    <source>
        <dbReference type="Proteomes" id="UP000242815"/>
    </source>
</evidence>
<keyword evidence="1" id="KW-0732">Signal</keyword>
<dbReference type="Proteomes" id="UP000242815">
    <property type="component" value="Unassembled WGS sequence"/>
</dbReference>
<sequence length="460" mass="51752">MRKHNIALALAVALGLTATHAAQAAVTAEQAERLGRDLTCVGAERAGNADGTIPEYKGLYVGEVPGWNAEPHSGAHPIDPYAADQPRLIITAQNVEQYAQHLTEGQLAMFKRYPDSYRMQVYEGRREFAYPEEVCERVKWNALNAELVDDGLGYSGLGFIPFPIPQNAMEVLWNHQLPFREWTQDEIRDIAAVTASGSIGWGRARGRCLSPSNDLSPGVRSSTSDPVSAYCITETLLPQTERGNISLAHEPYNYRQGARTAWSYNTGTRRVRLAPGYGYDQPLGGSNGLMTIDEDRLFNGAPDRYDWKLVGKQEIYIPANGYKLQGKEVRYDQLLQPNHPDPQFLRYELRRVWVLEATVKAGARHLYGKRRLYLDEDTWHAVMADNYDSRGVLWKHAILNYYYHPDISAWMSGTSFFHDLNSGGYIGYALTNERERAGILNKGDMPASMFTPDRLRAMGR</sequence>
<organism evidence="2 3">
    <name type="scientific">Halopseudomonas formosensis</name>
    <dbReference type="NCBI Taxonomy" id="1002526"/>
    <lineage>
        <taxon>Bacteria</taxon>
        <taxon>Pseudomonadati</taxon>
        <taxon>Pseudomonadota</taxon>
        <taxon>Gammaproteobacteria</taxon>
        <taxon>Pseudomonadales</taxon>
        <taxon>Pseudomonadaceae</taxon>
        <taxon>Halopseudomonas</taxon>
    </lineage>
</organism>
<proteinExistence type="predicted"/>
<gene>
    <name evidence="2" type="ORF">SAMN05216578_101576</name>
</gene>
<dbReference type="STRING" id="1002526.SAMN05216578_101576"/>
<feature type="chain" id="PRO_5017321782" description="Outer membrane lipoprotein-sorting protein" evidence="1">
    <location>
        <begin position="25"/>
        <end position="460"/>
    </location>
</feature>
<dbReference type="Pfam" id="PF07044">
    <property type="entry name" value="DUF1329"/>
    <property type="match status" value="1"/>
</dbReference>
<evidence type="ECO:0000256" key="1">
    <source>
        <dbReference type="SAM" id="SignalP"/>
    </source>
</evidence>